<feature type="region of interest" description="Disordered" evidence="1">
    <location>
        <begin position="161"/>
        <end position="235"/>
    </location>
</feature>
<dbReference type="AlphaFoldDB" id="A0A853EKS0"/>
<dbReference type="EMBL" id="JACBXV010000157">
    <property type="protein sequence ID" value="NYS69858.1"/>
    <property type="molecule type" value="Genomic_DNA"/>
</dbReference>
<gene>
    <name evidence="2" type="ORF">HZZ05_10110</name>
</gene>
<feature type="compositionally biased region" description="Low complexity" evidence="1">
    <location>
        <begin position="182"/>
        <end position="201"/>
    </location>
</feature>
<dbReference type="Pfam" id="PF01391">
    <property type="entry name" value="Collagen"/>
    <property type="match status" value="1"/>
</dbReference>
<protein>
    <submittedName>
        <fullName evidence="2">Collagen-like protein</fullName>
    </submittedName>
</protein>
<accession>A0A853EKS0</accession>
<keyword evidence="2" id="KW-0176">Collagen</keyword>
<evidence type="ECO:0000313" key="3">
    <source>
        <dbReference type="Proteomes" id="UP000572528"/>
    </source>
</evidence>
<organism evidence="2 3">
    <name type="scientific">Actinomyces bowdenii</name>
    <dbReference type="NCBI Taxonomy" id="131109"/>
    <lineage>
        <taxon>Bacteria</taxon>
        <taxon>Bacillati</taxon>
        <taxon>Actinomycetota</taxon>
        <taxon>Actinomycetes</taxon>
        <taxon>Actinomycetales</taxon>
        <taxon>Actinomycetaceae</taxon>
        <taxon>Actinomyces</taxon>
    </lineage>
</organism>
<proteinExistence type="predicted"/>
<dbReference type="InterPro" id="IPR008160">
    <property type="entry name" value="Collagen"/>
</dbReference>
<evidence type="ECO:0000256" key="1">
    <source>
        <dbReference type="SAM" id="MobiDB-lite"/>
    </source>
</evidence>
<name>A0A853EKS0_9ACTO</name>
<reference evidence="2 3" key="1">
    <citation type="submission" date="2020-07" db="EMBL/GenBank/DDBJ databases">
        <title>MOT database genomes.</title>
        <authorList>
            <person name="Joseph S."/>
            <person name="Aduse-Opoku J."/>
            <person name="Hashim A."/>
            <person name="Wade W."/>
            <person name="Curtis M."/>
        </authorList>
    </citation>
    <scope>NUCLEOTIDE SEQUENCE [LARGE SCALE GENOMIC DNA]</scope>
    <source>
        <strain evidence="2 3">WMus004</strain>
    </source>
</reference>
<feature type="compositionally biased region" description="Low complexity" evidence="1">
    <location>
        <begin position="207"/>
        <end position="235"/>
    </location>
</feature>
<evidence type="ECO:0000313" key="2">
    <source>
        <dbReference type="EMBL" id="NYS69858.1"/>
    </source>
</evidence>
<dbReference type="PANTHER" id="PTHR24637">
    <property type="entry name" value="COLLAGEN"/>
    <property type="match status" value="1"/>
</dbReference>
<sequence length="262" mass="25805">MGQPAKGEVTFTPSPSYVALAQDHGQAGVVQPVTVPLDSRGAVSVDVVAPGPGVIPTGQWTYTVVVRVAGLGSRTMHVLVPQGGSVDLADVVGDAESGARCHSDAPQAGSSREARRLETLETRVEELAKERSAGDLSGYLRTEVAQATYATRAALEEAVRAAGSAGPAGPVGPVGPRGPEGRAGQAGPRGAQGERGQTGPAGPAGPAGPRGEVGPAGPAGQAGPQGPAGARGPAGVGVLVLDPEAPVPADTAEGTLIIRRAA</sequence>
<dbReference type="PANTHER" id="PTHR24637:SF421">
    <property type="entry name" value="CUTICLE COLLAGEN DPY-2"/>
    <property type="match status" value="1"/>
</dbReference>
<dbReference type="Proteomes" id="UP000572528">
    <property type="component" value="Unassembled WGS sequence"/>
</dbReference>
<comment type="caution">
    <text evidence="2">The sequence shown here is derived from an EMBL/GenBank/DDBJ whole genome shotgun (WGS) entry which is preliminary data.</text>
</comment>